<dbReference type="RefSeq" id="WP_167503220.1">
    <property type="nucleotide sequence ID" value="NZ_JAALLH010000001.1"/>
</dbReference>
<sequence>MTTSMRELREQAVEYLGWENRDPGRYNIDGIVRDAWVNGNGSDKTWKAAVEKHYRRFMVGDWVRIAVEVEDGFTEHHYGQIENFRKPDGNFYRRNVTHPYAAFVHPEYTRSHVVPLADLVEEINDFEIVTDFSRVHEGGPQHNYGVYHCMGGHGPYPPPATVMVIHKGSGQVRRFCDSCNTAEYRTGLADEVLMYQRNLKQTILELRADPALITGPTANALEVWDKSPADQYRDFADTFAWLVPAPAAELYKQWKEQQRAGAA</sequence>
<evidence type="ECO:0000313" key="2">
    <source>
        <dbReference type="Proteomes" id="UP000536624"/>
    </source>
</evidence>
<proteinExistence type="predicted"/>
<gene>
    <name evidence="1" type="ORF">SMALB_6182</name>
</gene>
<name>A0A7X5X7K4_STRMQ</name>
<comment type="caution">
    <text evidence="1">The sequence shown here is derived from an EMBL/GenBank/DDBJ whole genome shotgun (WGS) entry which is preliminary data.</text>
</comment>
<accession>A0A7X5X7K4</accession>
<organism evidence="1 2">
    <name type="scientific">Streptomyces malaysiensis</name>
    <dbReference type="NCBI Taxonomy" id="92644"/>
    <lineage>
        <taxon>Bacteria</taxon>
        <taxon>Bacillati</taxon>
        <taxon>Actinomycetota</taxon>
        <taxon>Actinomycetes</taxon>
        <taxon>Kitasatosporales</taxon>
        <taxon>Streptomycetaceae</taxon>
        <taxon>Streptomyces</taxon>
        <taxon>Streptomyces violaceusniger group</taxon>
    </lineage>
</organism>
<dbReference type="Proteomes" id="UP000536624">
    <property type="component" value="Unassembled WGS sequence"/>
</dbReference>
<dbReference type="EMBL" id="JAALLH010000001">
    <property type="protein sequence ID" value="NIY68100.1"/>
    <property type="molecule type" value="Genomic_DNA"/>
</dbReference>
<evidence type="ECO:0000313" key="1">
    <source>
        <dbReference type="EMBL" id="NIY68100.1"/>
    </source>
</evidence>
<dbReference type="AlphaFoldDB" id="A0A7X5X7K4"/>
<protein>
    <submittedName>
        <fullName evidence="1">Uncharacterized protein</fullName>
    </submittedName>
</protein>
<reference evidence="1 2" key="1">
    <citation type="submission" date="2020-02" db="EMBL/GenBank/DDBJ databases">
        <title>Streptomyces malaysiensis DSM14702 (JHCC583434, PFL_A843) Genome sequencing and assembly.</title>
        <authorList>
            <person name="Samborskyy M."/>
        </authorList>
    </citation>
    <scope>NUCLEOTIDE SEQUENCE [LARGE SCALE GENOMIC DNA]</scope>
    <source>
        <strain evidence="1 2">DSM 14702</strain>
    </source>
</reference>